<evidence type="ECO:0000256" key="1">
    <source>
        <dbReference type="RuleBase" id="RU362001"/>
    </source>
</evidence>
<accession>A0A9W4DWM8</accession>
<keyword evidence="3" id="KW-1185">Reference proteome</keyword>
<protein>
    <recommendedName>
        <fullName evidence="1">ESAT-6-like protein</fullName>
    </recommendedName>
</protein>
<proteinExistence type="inferred from homology"/>
<dbReference type="Gene3D" id="1.10.287.1060">
    <property type="entry name" value="ESAT-6-like"/>
    <property type="match status" value="1"/>
</dbReference>
<dbReference type="EMBL" id="CAJSLV010000083">
    <property type="protein sequence ID" value="CAG6397283.1"/>
    <property type="molecule type" value="Genomic_DNA"/>
</dbReference>
<comment type="caution">
    <text evidence="2">The sequence shown here is derived from an EMBL/GenBank/DDBJ whole genome shotgun (WGS) entry which is preliminary data.</text>
</comment>
<name>A0A9W4DWM8_9ACTN</name>
<dbReference type="InterPro" id="IPR036689">
    <property type="entry name" value="ESAT-6-like_sf"/>
</dbReference>
<reference evidence="2" key="1">
    <citation type="submission" date="2021-05" db="EMBL/GenBank/DDBJ databases">
        <authorList>
            <person name="Arsene-Ploetze F."/>
        </authorList>
    </citation>
    <scope>NUCLEOTIDE SEQUENCE</scope>
    <source>
        <strain evidence="2">DSM 42138</strain>
    </source>
</reference>
<dbReference type="SUPFAM" id="SSF140453">
    <property type="entry name" value="EsxAB dimer-like"/>
    <property type="match status" value="1"/>
</dbReference>
<organism evidence="2 3">
    <name type="scientific">Actinacidiphila cocklensis</name>
    <dbReference type="NCBI Taxonomy" id="887465"/>
    <lineage>
        <taxon>Bacteria</taxon>
        <taxon>Bacillati</taxon>
        <taxon>Actinomycetota</taxon>
        <taxon>Actinomycetes</taxon>
        <taxon>Kitasatosporales</taxon>
        <taxon>Streptomycetaceae</taxon>
        <taxon>Actinacidiphila</taxon>
    </lineage>
</organism>
<dbReference type="RefSeq" id="WP_251497068.1">
    <property type="nucleotide sequence ID" value="NZ_CAJSLV010000083.1"/>
</dbReference>
<dbReference type="NCBIfam" id="TIGR03930">
    <property type="entry name" value="WXG100_ESAT6"/>
    <property type="match status" value="1"/>
</dbReference>
<gene>
    <name evidence="2" type="ORF">SCOCK_510020</name>
</gene>
<evidence type="ECO:0000313" key="2">
    <source>
        <dbReference type="EMBL" id="CAG6397283.1"/>
    </source>
</evidence>
<dbReference type="Proteomes" id="UP001152519">
    <property type="component" value="Unassembled WGS sequence"/>
</dbReference>
<evidence type="ECO:0000313" key="3">
    <source>
        <dbReference type="Proteomes" id="UP001152519"/>
    </source>
</evidence>
<comment type="similarity">
    <text evidence="1">Belongs to the WXG100 family.</text>
</comment>
<dbReference type="Pfam" id="PF06013">
    <property type="entry name" value="WXG100"/>
    <property type="match status" value="1"/>
</dbReference>
<dbReference type="InterPro" id="IPR010310">
    <property type="entry name" value="T7SS_ESAT-6-like"/>
</dbReference>
<dbReference type="AlphaFoldDB" id="A0A9W4DWM8"/>
<sequence length="98" mass="10670">MSDPGELKVTYASLEEAAGAIKHQAGQLETDLDNLLTRVRAVAAYWEGDAQTAFHAVANEWSNRTHHMHEVLESIASKVQIASGHYNAADKKAASYFG</sequence>